<feature type="compositionally biased region" description="Polar residues" evidence="1">
    <location>
        <begin position="50"/>
        <end position="59"/>
    </location>
</feature>
<sequence>MTKDFEEMAKKALRNGPHSSSRGSVSNKNTSDNGALRNLQAPLAGDSKRSTLPPNQPTAASVLVDGGSSSQNPHTGTDQKRHTIAVKPNPQQVRKAKKLQAQQEKNTSLPKIQSELSQNDADGLTLQQTKTPSVFFFFKVLFPLYTYTYDVIASMAEENLNQFDDEEAQAPKSHEIAFQHIRKKSSKQLEKEKAELNRVTPSPSDTPQPRTSSPVEPLPLSVATQSYGSSKKQKVAICYILFQSP</sequence>
<name>X6LB24_RETFI</name>
<feature type="compositionally biased region" description="Polar residues" evidence="1">
    <location>
        <begin position="100"/>
        <end position="116"/>
    </location>
</feature>
<feature type="compositionally biased region" description="Basic and acidic residues" evidence="1">
    <location>
        <begin position="187"/>
        <end position="196"/>
    </location>
</feature>
<accession>X6LB24</accession>
<proteinExistence type="predicted"/>
<evidence type="ECO:0000256" key="1">
    <source>
        <dbReference type="SAM" id="MobiDB-lite"/>
    </source>
</evidence>
<protein>
    <submittedName>
        <fullName evidence="2">Uncharacterized protein</fullName>
    </submittedName>
</protein>
<dbReference type="EMBL" id="ASPP01046982">
    <property type="protein sequence ID" value="ETN98331.1"/>
    <property type="molecule type" value="Genomic_DNA"/>
</dbReference>
<feature type="compositionally biased region" description="Basic and acidic residues" evidence="1">
    <location>
        <begin position="1"/>
        <end position="10"/>
    </location>
</feature>
<feature type="compositionally biased region" description="Polar residues" evidence="1">
    <location>
        <begin position="199"/>
        <end position="214"/>
    </location>
</feature>
<evidence type="ECO:0000313" key="2">
    <source>
        <dbReference type="EMBL" id="ETN98331.1"/>
    </source>
</evidence>
<keyword evidence="3" id="KW-1185">Reference proteome</keyword>
<dbReference type="AlphaFoldDB" id="X6LB24"/>
<gene>
    <name evidence="2" type="ORF">RFI_39181</name>
</gene>
<organism evidence="2 3">
    <name type="scientific">Reticulomyxa filosa</name>
    <dbReference type="NCBI Taxonomy" id="46433"/>
    <lineage>
        <taxon>Eukaryota</taxon>
        <taxon>Sar</taxon>
        <taxon>Rhizaria</taxon>
        <taxon>Retaria</taxon>
        <taxon>Foraminifera</taxon>
        <taxon>Monothalamids</taxon>
        <taxon>Reticulomyxidae</taxon>
        <taxon>Reticulomyxa</taxon>
    </lineage>
</organism>
<feature type="compositionally biased region" description="Polar residues" evidence="1">
    <location>
        <begin position="17"/>
        <end position="33"/>
    </location>
</feature>
<comment type="caution">
    <text evidence="2">The sequence shown here is derived from an EMBL/GenBank/DDBJ whole genome shotgun (WGS) entry which is preliminary data.</text>
</comment>
<evidence type="ECO:0000313" key="3">
    <source>
        <dbReference type="Proteomes" id="UP000023152"/>
    </source>
</evidence>
<dbReference type="Proteomes" id="UP000023152">
    <property type="component" value="Unassembled WGS sequence"/>
</dbReference>
<reference evidence="2 3" key="1">
    <citation type="journal article" date="2013" name="Curr. Biol.">
        <title>The Genome of the Foraminiferan Reticulomyxa filosa.</title>
        <authorList>
            <person name="Glockner G."/>
            <person name="Hulsmann N."/>
            <person name="Schleicher M."/>
            <person name="Noegel A.A."/>
            <person name="Eichinger L."/>
            <person name="Gallinger C."/>
            <person name="Pawlowski J."/>
            <person name="Sierra R."/>
            <person name="Euteneuer U."/>
            <person name="Pillet L."/>
            <person name="Moustafa A."/>
            <person name="Platzer M."/>
            <person name="Groth M."/>
            <person name="Szafranski K."/>
            <person name="Schliwa M."/>
        </authorList>
    </citation>
    <scope>NUCLEOTIDE SEQUENCE [LARGE SCALE GENOMIC DNA]</scope>
</reference>
<feature type="region of interest" description="Disordered" evidence="1">
    <location>
        <begin position="1"/>
        <end position="116"/>
    </location>
</feature>
<feature type="region of interest" description="Disordered" evidence="1">
    <location>
        <begin position="187"/>
        <end position="220"/>
    </location>
</feature>
<feature type="compositionally biased region" description="Polar residues" evidence="1">
    <location>
        <begin position="67"/>
        <end position="76"/>
    </location>
</feature>